<dbReference type="InterPro" id="IPR011990">
    <property type="entry name" value="TPR-like_helical_dom_sf"/>
</dbReference>
<dbReference type="Proteomes" id="UP000199041">
    <property type="component" value="Unassembled WGS sequence"/>
</dbReference>
<dbReference type="InterPro" id="IPR033985">
    <property type="entry name" value="SusD-like_N"/>
</dbReference>
<dbReference type="RefSeq" id="WP_091398359.1">
    <property type="nucleotide sequence ID" value="NZ_FNQY01000012.1"/>
</dbReference>
<evidence type="ECO:0000259" key="7">
    <source>
        <dbReference type="Pfam" id="PF14322"/>
    </source>
</evidence>
<evidence type="ECO:0000256" key="2">
    <source>
        <dbReference type="ARBA" id="ARBA00006275"/>
    </source>
</evidence>
<feature type="domain" description="RagB/SusD" evidence="6">
    <location>
        <begin position="325"/>
        <end position="408"/>
    </location>
</feature>
<dbReference type="GO" id="GO:0009279">
    <property type="term" value="C:cell outer membrane"/>
    <property type="evidence" value="ECO:0007669"/>
    <property type="project" value="UniProtKB-SubCell"/>
</dbReference>
<evidence type="ECO:0000256" key="3">
    <source>
        <dbReference type="ARBA" id="ARBA00022729"/>
    </source>
</evidence>
<dbReference type="STRING" id="551991.SAMN05192529_11280"/>
<protein>
    <submittedName>
        <fullName evidence="8">SusD family protein</fullName>
    </submittedName>
</protein>
<keyword evidence="5" id="KW-0998">Cell outer membrane</keyword>
<evidence type="ECO:0000256" key="5">
    <source>
        <dbReference type="ARBA" id="ARBA00023237"/>
    </source>
</evidence>
<comment type="similarity">
    <text evidence="2">Belongs to the SusD family.</text>
</comment>
<dbReference type="Pfam" id="PF07980">
    <property type="entry name" value="SusD_RagB"/>
    <property type="match status" value="1"/>
</dbReference>
<evidence type="ECO:0000313" key="9">
    <source>
        <dbReference type="Proteomes" id="UP000199041"/>
    </source>
</evidence>
<keyword evidence="3" id="KW-0732">Signal</keyword>
<name>A0A1H3ZXL7_9BACT</name>
<proteinExistence type="inferred from homology"/>
<reference evidence="8 9" key="1">
    <citation type="submission" date="2016-10" db="EMBL/GenBank/DDBJ databases">
        <authorList>
            <person name="de Groot N.N."/>
        </authorList>
    </citation>
    <scope>NUCLEOTIDE SEQUENCE [LARGE SCALE GENOMIC DNA]</scope>
    <source>
        <strain evidence="8 9">Vu-144</strain>
    </source>
</reference>
<dbReference type="InterPro" id="IPR012944">
    <property type="entry name" value="SusD_RagB_dom"/>
</dbReference>
<dbReference type="Gene3D" id="1.25.40.390">
    <property type="match status" value="1"/>
</dbReference>
<keyword evidence="9" id="KW-1185">Reference proteome</keyword>
<dbReference type="AlphaFoldDB" id="A0A1H3ZXL7"/>
<dbReference type="SUPFAM" id="SSF48452">
    <property type="entry name" value="TPR-like"/>
    <property type="match status" value="1"/>
</dbReference>
<organism evidence="8 9">
    <name type="scientific">Arachidicoccus rhizosphaerae</name>
    <dbReference type="NCBI Taxonomy" id="551991"/>
    <lineage>
        <taxon>Bacteria</taxon>
        <taxon>Pseudomonadati</taxon>
        <taxon>Bacteroidota</taxon>
        <taxon>Chitinophagia</taxon>
        <taxon>Chitinophagales</taxon>
        <taxon>Chitinophagaceae</taxon>
        <taxon>Arachidicoccus</taxon>
    </lineage>
</organism>
<evidence type="ECO:0000256" key="1">
    <source>
        <dbReference type="ARBA" id="ARBA00004442"/>
    </source>
</evidence>
<dbReference type="Pfam" id="PF14322">
    <property type="entry name" value="SusD-like_3"/>
    <property type="match status" value="1"/>
</dbReference>
<keyword evidence="4" id="KW-0472">Membrane</keyword>
<evidence type="ECO:0000256" key="4">
    <source>
        <dbReference type="ARBA" id="ARBA00023136"/>
    </source>
</evidence>
<evidence type="ECO:0000259" key="6">
    <source>
        <dbReference type="Pfam" id="PF07980"/>
    </source>
</evidence>
<evidence type="ECO:0000313" key="8">
    <source>
        <dbReference type="EMBL" id="SEA28054.1"/>
    </source>
</evidence>
<comment type="subcellular location">
    <subcellularLocation>
        <location evidence="1">Cell outer membrane</location>
    </subcellularLocation>
</comment>
<gene>
    <name evidence="8" type="ORF">SAMN05192529_11280</name>
</gene>
<feature type="domain" description="SusD-like N-terminal" evidence="7">
    <location>
        <begin position="21"/>
        <end position="225"/>
    </location>
</feature>
<dbReference type="OrthoDB" id="653598at2"/>
<accession>A0A1H3ZXL7</accession>
<dbReference type="EMBL" id="FNQY01000012">
    <property type="protein sequence ID" value="SEA28054.1"/>
    <property type="molecule type" value="Genomic_DNA"/>
</dbReference>
<sequence length="452" mass="51214">MNKSILFIIFVAALLNSGCQKYLDKKPDKQLVVPSTLKDVQALYDQNNIMNEKGSIIGEASADNYYLPEDAYNALADEHFKELYTWGGDIVRGASNNEWSRLYDVVYQANIGLETLNNVSKNSQNIDDWDNLEGSGLFFRSYAYQQALFNWSLAYDSLTAEQDLGIPLRGNSNFNEVSRRASVQQSYQQIIDDLKIALRLLPIHPSFVTRPSKAATYGLLARIYLTMREYKKAGAYADSCIKIFEGNLLDYNLIDSSRTYPITAFNMEVIFYDVATTAGSLNSTMAKVDSNLYATYRENDLRRILFFKPNNDGTVSFRGSYTGKSSYFIGIALDEIYLIRSECQARLGNVDQAMEDLNALLLKRYKSGTFEELTASNKQEAITYILTERRKELLLRDLRWMDIKRLNKEGADISLQRVIGEQHFMLNAGSSGFALPLPIDVVTLTGMQQNPK</sequence>